<comment type="similarity">
    <text evidence="1">Belongs to the LysR transcriptional regulatory family.</text>
</comment>
<dbReference type="FunFam" id="1.10.10.10:FF:000001">
    <property type="entry name" value="LysR family transcriptional regulator"/>
    <property type="match status" value="1"/>
</dbReference>
<comment type="caution">
    <text evidence="6">The sequence shown here is derived from an EMBL/GenBank/DDBJ whole genome shotgun (WGS) entry which is preliminary data.</text>
</comment>
<dbReference type="PANTHER" id="PTHR30419:SF8">
    <property type="entry name" value="NITROGEN ASSIMILATION TRANSCRIPTIONAL ACTIVATOR-RELATED"/>
    <property type="match status" value="1"/>
</dbReference>
<dbReference type="AlphaFoldDB" id="A0A2T7UU61"/>
<name>A0A2T7UU61_9RHOB</name>
<dbReference type="Gene3D" id="3.40.190.290">
    <property type="match status" value="1"/>
</dbReference>
<sequence>MSAPVPHAQLFQRLLLKGRLRQLQMVAGVARSGSMQAAARALSVSQPAVTKAVAEIEEDIGIALFDRHARGIRLTRAGHELVPLIERILEATDLFAQGVAVQRDTGSTILRVASVAAGISGLLATHAPAFCRAYPDIVLRVDEADGRQILNLAARDEYDIFVCRPPETIPEGWIFSEVEGDEHALVAAATHPLAGRHDVSLEALHACSWLMPPAGVPAERLMADLFDGRPPPHIVQLPSRSRTLNRAAIQELGLVSAAPISIYRAELTNKTLVRINFPLSSALPPLGLLHPAHSKGTAMDRFLSRVLGPARKNRQPR</sequence>
<evidence type="ECO:0000259" key="5">
    <source>
        <dbReference type="PROSITE" id="PS50931"/>
    </source>
</evidence>
<evidence type="ECO:0000256" key="2">
    <source>
        <dbReference type="ARBA" id="ARBA00023015"/>
    </source>
</evidence>
<dbReference type="InterPro" id="IPR050950">
    <property type="entry name" value="HTH-type_LysR_regulators"/>
</dbReference>
<dbReference type="InterPro" id="IPR036390">
    <property type="entry name" value="WH_DNA-bd_sf"/>
</dbReference>
<dbReference type="OrthoDB" id="9791253at2"/>
<feature type="domain" description="HTH lysR-type" evidence="5">
    <location>
        <begin position="20"/>
        <end position="75"/>
    </location>
</feature>
<dbReference type="PANTHER" id="PTHR30419">
    <property type="entry name" value="HTH-TYPE TRANSCRIPTIONAL REGULATOR YBHD"/>
    <property type="match status" value="1"/>
</dbReference>
<evidence type="ECO:0000313" key="7">
    <source>
        <dbReference type="Proteomes" id="UP000244810"/>
    </source>
</evidence>
<evidence type="ECO:0000256" key="1">
    <source>
        <dbReference type="ARBA" id="ARBA00009437"/>
    </source>
</evidence>
<dbReference type="GO" id="GO:0005829">
    <property type="term" value="C:cytosol"/>
    <property type="evidence" value="ECO:0007669"/>
    <property type="project" value="TreeGrafter"/>
</dbReference>
<dbReference type="InterPro" id="IPR000847">
    <property type="entry name" value="LysR_HTH_N"/>
</dbReference>
<dbReference type="InterPro" id="IPR036388">
    <property type="entry name" value="WH-like_DNA-bd_sf"/>
</dbReference>
<evidence type="ECO:0000256" key="4">
    <source>
        <dbReference type="ARBA" id="ARBA00023163"/>
    </source>
</evidence>
<dbReference type="PRINTS" id="PR00039">
    <property type="entry name" value="HTHLYSR"/>
</dbReference>
<proteinExistence type="inferred from homology"/>
<dbReference type="EMBL" id="QDDR01000003">
    <property type="protein sequence ID" value="PVE48202.1"/>
    <property type="molecule type" value="Genomic_DNA"/>
</dbReference>
<dbReference type="PROSITE" id="PS50931">
    <property type="entry name" value="HTH_LYSR"/>
    <property type="match status" value="1"/>
</dbReference>
<protein>
    <recommendedName>
        <fullName evidence="5">HTH lysR-type domain-containing protein</fullName>
    </recommendedName>
</protein>
<gene>
    <name evidence="6" type="ORF">DDE23_08730</name>
</gene>
<dbReference type="GO" id="GO:0003700">
    <property type="term" value="F:DNA-binding transcription factor activity"/>
    <property type="evidence" value="ECO:0007669"/>
    <property type="project" value="InterPro"/>
</dbReference>
<dbReference type="RefSeq" id="WP_107751575.1">
    <property type="nucleotide sequence ID" value="NZ_QBKF01000004.1"/>
</dbReference>
<keyword evidence="7" id="KW-1185">Reference proteome</keyword>
<accession>A0A2T7UU61</accession>
<dbReference type="Pfam" id="PF03466">
    <property type="entry name" value="LysR_substrate"/>
    <property type="match status" value="1"/>
</dbReference>
<dbReference type="SUPFAM" id="SSF53850">
    <property type="entry name" value="Periplasmic binding protein-like II"/>
    <property type="match status" value="1"/>
</dbReference>
<dbReference type="Gene3D" id="1.10.10.10">
    <property type="entry name" value="Winged helix-like DNA-binding domain superfamily/Winged helix DNA-binding domain"/>
    <property type="match status" value="1"/>
</dbReference>
<dbReference type="Pfam" id="PF00126">
    <property type="entry name" value="HTH_1"/>
    <property type="match status" value="1"/>
</dbReference>
<dbReference type="SUPFAM" id="SSF46785">
    <property type="entry name" value="Winged helix' DNA-binding domain"/>
    <property type="match status" value="1"/>
</dbReference>
<evidence type="ECO:0000256" key="3">
    <source>
        <dbReference type="ARBA" id="ARBA00023125"/>
    </source>
</evidence>
<dbReference type="Proteomes" id="UP000244810">
    <property type="component" value="Unassembled WGS sequence"/>
</dbReference>
<organism evidence="6 7">
    <name type="scientific">Pararhodobacter aggregans</name>
    <dbReference type="NCBI Taxonomy" id="404875"/>
    <lineage>
        <taxon>Bacteria</taxon>
        <taxon>Pseudomonadati</taxon>
        <taxon>Pseudomonadota</taxon>
        <taxon>Alphaproteobacteria</taxon>
        <taxon>Rhodobacterales</taxon>
        <taxon>Paracoccaceae</taxon>
        <taxon>Pararhodobacter</taxon>
    </lineage>
</organism>
<dbReference type="InterPro" id="IPR005119">
    <property type="entry name" value="LysR_subst-bd"/>
</dbReference>
<keyword evidence="2" id="KW-0805">Transcription regulation</keyword>
<reference evidence="6 7" key="1">
    <citation type="journal article" date="2011" name="Syst. Appl. Microbiol.">
        <title>Defluviimonas denitrificans gen. nov., sp. nov., and Pararhodobacter aggregans gen. nov., sp. nov., non-phototrophic Rhodobacteraceae from the biofilter of a marine aquaculture.</title>
        <authorList>
            <person name="Foesel B.U."/>
            <person name="Drake H.L."/>
            <person name="Schramm A."/>
        </authorList>
    </citation>
    <scope>NUCLEOTIDE SEQUENCE [LARGE SCALE GENOMIC DNA]</scope>
    <source>
        <strain evidence="6 7">D1-19</strain>
    </source>
</reference>
<keyword evidence="3" id="KW-0238">DNA-binding</keyword>
<keyword evidence="4" id="KW-0804">Transcription</keyword>
<evidence type="ECO:0000313" key="6">
    <source>
        <dbReference type="EMBL" id="PVE48202.1"/>
    </source>
</evidence>
<dbReference type="GO" id="GO:0003677">
    <property type="term" value="F:DNA binding"/>
    <property type="evidence" value="ECO:0007669"/>
    <property type="project" value="UniProtKB-KW"/>
</dbReference>